<evidence type="ECO:0000256" key="3">
    <source>
        <dbReference type="ARBA" id="ARBA00011209"/>
    </source>
</evidence>
<organism evidence="15 16">
    <name type="scientific">Candidatus Mcinerneyibacterium aminivorans</name>
    <dbReference type="NCBI Taxonomy" id="2703815"/>
    <lineage>
        <taxon>Bacteria</taxon>
        <taxon>Candidatus Macinerneyibacteriota</taxon>
        <taxon>Candidatus Mcinerneyibacteria</taxon>
        <taxon>Candidatus Mcinerneyibacteriales</taxon>
        <taxon>Candidatus Mcinerneyibacteriaceae</taxon>
        <taxon>Candidatus Mcinerneyibacterium</taxon>
    </lineage>
</organism>
<dbReference type="CDD" id="cd00496">
    <property type="entry name" value="PheRS_alpha_core"/>
    <property type="match status" value="1"/>
</dbReference>
<dbReference type="GO" id="GO:0000287">
    <property type="term" value="F:magnesium ion binding"/>
    <property type="evidence" value="ECO:0007669"/>
    <property type="project" value="UniProtKB-UniRule"/>
</dbReference>
<dbReference type="AlphaFoldDB" id="A0A5D0M9P6"/>
<comment type="caution">
    <text evidence="15">The sequence shown here is derived from an EMBL/GenBank/DDBJ whole genome shotgun (WGS) entry which is preliminary data.</text>
</comment>
<dbReference type="InterPro" id="IPR006195">
    <property type="entry name" value="aa-tRNA-synth_II"/>
</dbReference>
<dbReference type="Pfam" id="PF02912">
    <property type="entry name" value="Phe_tRNA-synt_N"/>
    <property type="match status" value="1"/>
</dbReference>
<dbReference type="GO" id="GO:0000049">
    <property type="term" value="F:tRNA binding"/>
    <property type="evidence" value="ECO:0007669"/>
    <property type="project" value="InterPro"/>
</dbReference>
<comment type="subcellular location">
    <subcellularLocation>
        <location evidence="1 13">Cytoplasm</location>
    </subcellularLocation>
</comment>
<proteinExistence type="inferred from homology"/>
<dbReference type="InterPro" id="IPR004529">
    <property type="entry name" value="Phe-tRNA-synth_IIc_asu"/>
</dbReference>
<name>A0A5D0M9P6_9BACT</name>
<dbReference type="EC" id="6.1.1.20" evidence="13"/>
<evidence type="ECO:0000256" key="13">
    <source>
        <dbReference type="HAMAP-Rule" id="MF_00281"/>
    </source>
</evidence>
<keyword evidence="6 13" id="KW-0479">Metal-binding</keyword>
<dbReference type="Pfam" id="PF01409">
    <property type="entry name" value="tRNA-synt_2d"/>
    <property type="match status" value="1"/>
</dbReference>
<evidence type="ECO:0000313" key="16">
    <source>
        <dbReference type="Proteomes" id="UP000324143"/>
    </source>
</evidence>
<evidence type="ECO:0000256" key="7">
    <source>
        <dbReference type="ARBA" id="ARBA00022741"/>
    </source>
</evidence>
<protein>
    <recommendedName>
        <fullName evidence="13">Phenylalanine--tRNA ligase alpha subunit</fullName>
        <ecNumber evidence="13">6.1.1.20</ecNumber>
    </recommendedName>
    <alternativeName>
        <fullName evidence="13">Phenylalanyl-tRNA synthetase alpha subunit</fullName>
        <shortName evidence="13">PheRS</shortName>
    </alternativeName>
</protein>
<dbReference type="InterPro" id="IPR002319">
    <property type="entry name" value="Phenylalanyl-tRNA_Synthase"/>
</dbReference>
<dbReference type="SUPFAM" id="SSF46589">
    <property type="entry name" value="tRNA-binding arm"/>
    <property type="match status" value="1"/>
</dbReference>
<evidence type="ECO:0000256" key="5">
    <source>
        <dbReference type="ARBA" id="ARBA00022598"/>
    </source>
</evidence>
<accession>A0A5D0M9P6</accession>
<dbReference type="HAMAP" id="MF_00281">
    <property type="entry name" value="Phe_tRNA_synth_alpha1"/>
    <property type="match status" value="1"/>
</dbReference>
<keyword evidence="5 13" id="KW-0436">Ligase</keyword>
<dbReference type="GO" id="GO:0004826">
    <property type="term" value="F:phenylalanine-tRNA ligase activity"/>
    <property type="evidence" value="ECO:0007669"/>
    <property type="project" value="UniProtKB-UniRule"/>
</dbReference>
<dbReference type="InterPro" id="IPR045864">
    <property type="entry name" value="aa-tRNA-synth_II/BPL/LPL"/>
</dbReference>
<evidence type="ECO:0000256" key="1">
    <source>
        <dbReference type="ARBA" id="ARBA00004496"/>
    </source>
</evidence>
<dbReference type="NCBIfam" id="TIGR00468">
    <property type="entry name" value="pheS"/>
    <property type="match status" value="1"/>
</dbReference>
<dbReference type="GO" id="GO:0005737">
    <property type="term" value="C:cytoplasm"/>
    <property type="evidence" value="ECO:0007669"/>
    <property type="project" value="UniProtKB-SubCell"/>
</dbReference>
<keyword evidence="16" id="KW-1185">Reference proteome</keyword>
<dbReference type="PROSITE" id="PS50862">
    <property type="entry name" value="AA_TRNA_LIGASE_II"/>
    <property type="match status" value="1"/>
</dbReference>
<evidence type="ECO:0000259" key="14">
    <source>
        <dbReference type="PROSITE" id="PS50862"/>
    </source>
</evidence>
<dbReference type="InterPro" id="IPR010978">
    <property type="entry name" value="tRNA-bd_arm"/>
</dbReference>
<keyword evidence="11 13" id="KW-0030">Aminoacyl-tRNA synthetase</keyword>
<evidence type="ECO:0000256" key="9">
    <source>
        <dbReference type="ARBA" id="ARBA00022842"/>
    </source>
</evidence>
<dbReference type="InterPro" id="IPR022911">
    <property type="entry name" value="Phe_tRNA_ligase_alpha1_bac"/>
</dbReference>
<dbReference type="GO" id="GO:0006432">
    <property type="term" value="P:phenylalanyl-tRNA aminoacylation"/>
    <property type="evidence" value="ECO:0007669"/>
    <property type="project" value="UniProtKB-UniRule"/>
</dbReference>
<dbReference type="InterPro" id="IPR004188">
    <property type="entry name" value="Phe-tRNA_ligase_II_N"/>
</dbReference>
<dbReference type="EMBL" id="VSIX01000138">
    <property type="protein sequence ID" value="TYB30427.1"/>
    <property type="molecule type" value="Genomic_DNA"/>
</dbReference>
<feature type="binding site" evidence="13">
    <location>
        <position position="256"/>
    </location>
    <ligand>
        <name>Mg(2+)</name>
        <dbReference type="ChEBI" id="CHEBI:18420"/>
        <note>shared with beta subunit</note>
    </ligand>
</feature>
<evidence type="ECO:0000313" key="15">
    <source>
        <dbReference type="EMBL" id="TYB30427.1"/>
    </source>
</evidence>
<keyword evidence="9 13" id="KW-0460">Magnesium</keyword>
<gene>
    <name evidence="13 15" type="primary">pheS</name>
    <name evidence="15" type="ORF">FXF47_09350</name>
</gene>
<dbReference type="GO" id="GO:0005524">
    <property type="term" value="F:ATP binding"/>
    <property type="evidence" value="ECO:0007669"/>
    <property type="project" value="UniProtKB-UniRule"/>
</dbReference>
<dbReference type="Proteomes" id="UP000324143">
    <property type="component" value="Unassembled WGS sequence"/>
</dbReference>
<evidence type="ECO:0000256" key="8">
    <source>
        <dbReference type="ARBA" id="ARBA00022840"/>
    </source>
</evidence>
<dbReference type="Gene3D" id="3.30.930.10">
    <property type="entry name" value="Bira Bifunctional Protein, Domain 2"/>
    <property type="match status" value="1"/>
</dbReference>
<dbReference type="PANTHER" id="PTHR11538:SF41">
    <property type="entry name" value="PHENYLALANINE--TRNA LIGASE, MITOCHONDRIAL"/>
    <property type="match status" value="1"/>
</dbReference>
<comment type="subunit">
    <text evidence="3 13">Tetramer of two alpha and two beta subunits.</text>
</comment>
<evidence type="ECO:0000256" key="6">
    <source>
        <dbReference type="ARBA" id="ARBA00022723"/>
    </source>
</evidence>
<evidence type="ECO:0000256" key="2">
    <source>
        <dbReference type="ARBA" id="ARBA00010207"/>
    </source>
</evidence>
<dbReference type="PANTHER" id="PTHR11538">
    <property type="entry name" value="PHENYLALANYL-TRNA SYNTHETASE"/>
    <property type="match status" value="1"/>
</dbReference>
<comment type="similarity">
    <text evidence="2 13">Belongs to the class-II aminoacyl-tRNA synthetase family. Phe-tRNA synthetase alpha subunit type 1 subfamily.</text>
</comment>
<keyword evidence="4 13" id="KW-0963">Cytoplasm</keyword>
<sequence length="341" mass="39843">MNIEELKSTLEKIKKSFKNQKKDGDDKESWNDLRVKYLGRKSKIKELFGLIGEFDPEERKKVGKMINDHKDYIEKEIALLKNKIEKEEEKIKYDITLPPRKRDIGKEHPITSIFELSKEIFSKMGFDIKTGPEIEEEWYNFDALNIPESHPARDEQDTFYINEEKKVLRTHTSPVQIRTMLEEKPPLAMIAPGKVYRSDTIDASHSPVFHQIEGLLIDENVKFSDLKGVLYKYLSELFNDNSIKLRFYNNYFPFTEPSAEMHMNCIFCKGEGCKVCKNSGWIELLGCGMVDPNVFKAVDIDPEKYTGFAFGVGVERLALLKYNIPDMRYFYENDLRMLNLM</sequence>
<evidence type="ECO:0000256" key="4">
    <source>
        <dbReference type="ARBA" id="ARBA00022490"/>
    </source>
</evidence>
<evidence type="ECO:0000256" key="12">
    <source>
        <dbReference type="ARBA" id="ARBA00049255"/>
    </source>
</evidence>
<reference evidence="15" key="1">
    <citation type="submission" date="2019-08" db="EMBL/GenBank/DDBJ databases">
        <title>Genomic characterization of a novel candidate phylum (ARYD3) from a high temperature, high salinity tertiary oil reservoir in north central Oklahoma, USA.</title>
        <authorList>
            <person name="Youssef N.H."/>
            <person name="Yadav A."/>
            <person name="Elshahed M.S."/>
        </authorList>
    </citation>
    <scope>NUCLEOTIDE SEQUENCE [LARGE SCALE GENOMIC DNA]</scope>
    <source>
        <strain evidence="15">ARYD3</strain>
    </source>
</reference>
<comment type="catalytic activity">
    <reaction evidence="12 13">
        <text>tRNA(Phe) + L-phenylalanine + ATP = L-phenylalanyl-tRNA(Phe) + AMP + diphosphate + H(+)</text>
        <dbReference type="Rhea" id="RHEA:19413"/>
        <dbReference type="Rhea" id="RHEA-COMP:9668"/>
        <dbReference type="Rhea" id="RHEA-COMP:9699"/>
        <dbReference type="ChEBI" id="CHEBI:15378"/>
        <dbReference type="ChEBI" id="CHEBI:30616"/>
        <dbReference type="ChEBI" id="CHEBI:33019"/>
        <dbReference type="ChEBI" id="CHEBI:58095"/>
        <dbReference type="ChEBI" id="CHEBI:78442"/>
        <dbReference type="ChEBI" id="CHEBI:78531"/>
        <dbReference type="ChEBI" id="CHEBI:456215"/>
        <dbReference type="EC" id="6.1.1.20"/>
    </reaction>
</comment>
<dbReference type="SUPFAM" id="SSF55681">
    <property type="entry name" value="Class II aaRS and biotin synthetases"/>
    <property type="match status" value="1"/>
</dbReference>
<keyword evidence="10 13" id="KW-0648">Protein biosynthesis</keyword>
<comment type="cofactor">
    <cofactor evidence="13">
        <name>Mg(2+)</name>
        <dbReference type="ChEBI" id="CHEBI:18420"/>
    </cofactor>
    <text evidence="13">Binds 2 magnesium ions per tetramer.</text>
</comment>
<feature type="domain" description="Aminoacyl-transfer RNA synthetases class-II family profile" evidence="14">
    <location>
        <begin position="111"/>
        <end position="332"/>
    </location>
</feature>
<keyword evidence="8 13" id="KW-0067">ATP-binding</keyword>
<evidence type="ECO:0000256" key="11">
    <source>
        <dbReference type="ARBA" id="ARBA00023146"/>
    </source>
</evidence>
<evidence type="ECO:0000256" key="10">
    <source>
        <dbReference type="ARBA" id="ARBA00022917"/>
    </source>
</evidence>
<keyword evidence="7 13" id="KW-0547">Nucleotide-binding</keyword>